<feature type="transmembrane region" description="Helical" evidence="6">
    <location>
        <begin position="156"/>
        <end position="176"/>
    </location>
</feature>
<dbReference type="EMBL" id="KN847367">
    <property type="protein sequence ID" value="KIW36219.1"/>
    <property type="molecule type" value="Genomic_DNA"/>
</dbReference>
<dbReference type="PANTHER" id="PTHR45649:SF14">
    <property type="entry name" value="GABA PERMEASE"/>
    <property type="match status" value="1"/>
</dbReference>
<dbReference type="Proteomes" id="UP000053342">
    <property type="component" value="Unassembled WGS sequence"/>
</dbReference>
<keyword evidence="3 6" id="KW-0812">Transmembrane</keyword>
<evidence type="ECO:0000256" key="6">
    <source>
        <dbReference type="SAM" id="Phobius"/>
    </source>
</evidence>
<keyword evidence="4 6" id="KW-1133">Transmembrane helix</keyword>
<feature type="transmembrane region" description="Helical" evidence="6">
    <location>
        <begin position="367"/>
        <end position="385"/>
    </location>
</feature>
<dbReference type="HOGENOM" id="CLU_004495_2_4_1"/>
<dbReference type="Pfam" id="PF13520">
    <property type="entry name" value="AA_permease_2"/>
    <property type="match status" value="1"/>
</dbReference>
<keyword evidence="5 6" id="KW-0472">Membrane</keyword>
<name>A0A0D2DKE8_9EURO</name>
<evidence type="ECO:0000256" key="2">
    <source>
        <dbReference type="ARBA" id="ARBA00022448"/>
    </source>
</evidence>
<dbReference type="GO" id="GO:0016020">
    <property type="term" value="C:membrane"/>
    <property type="evidence" value="ECO:0007669"/>
    <property type="project" value="UniProtKB-SubCell"/>
</dbReference>
<feature type="transmembrane region" description="Helical" evidence="6">
    <location>
        <begin position="182"/>
        <end position="201"/>
    </location>
</feature>
<evidence type="ECO:0000313" key="7">
    <source>
        <dbReference type="EMBL" id="KIW36219.1"/>
    </source>
</evidence>
<evidence type="ECO:0000313" key="8">
    <source>
        <dbReference type="Proteomes" id="UP000053342"/>
    </source>
</evidence>
<dbReference type="PANTHER" id="PTHR45649">
    <property type="entry name" value="AMINO-ACID PERMEASE BAT1"/>
    <property type="match status" value="1"/>
</dbReference>
<dbReference type="Gene3D" id="1.20.1740.10">
    <property type="entry name" value="Amino acid/polyamine transporter I"/>
    <property type="match status" value="1"/>
</dbReference>
<evidence type="ECO:0000256" key="1">
    <source>
        <dbReference type="ARBA" id="ARBA00004141"/>
    </source>
</evidence>
<keyword evidence="2" id="KW-0813">Transport</keyword>
<feature type="transmembrane region" description="Helical" evidence="6">
    <location>
        <begin position="426"/>
        <end position="446"/>
    </location>
</feature>
<accession>A0A0D2DKE8</accession>
<reference evidence="7 8" key="1">
    <citation type="submission" date="2015-01" db="EMBL/GenBank/DDBJ databases">
        <title>The Genome Sequence of Exophiala oligosperma CBS72588.</title>
        <authorList>
            <consortium name="The Broad Institute Genomics Platform"/>
            <person name="Cuomo C."/>
            <person name="de Hoog S."/>
            <person name="Gorbushina A."/>
            <person name="Stielow B."/>
            <person name="Teixiera M."/>
            <person name="Abouelleil A."/>
            <person name="Chapman S.B."/>
            <person name="Priest M."/>
            <person name="Young S.K."/>
            <person name="Wortman J."/>
            <person name="Nusbaum C."/>
            <person name="Birren B."/>
        </authorList>
    </citation>
    <scope>NUCLEOTIDE SEQUENCE [LARGE SCALE GENOMIC DNA]</scope>
    <source>
        <strain evidence="7 8">CBS 72588</strain>
    </source>
</reference>
<sequence length="656" mass="72073">MACENDSFVDDGELQALGYKREMPRQFSTWSLGALSFTLTCTWLGVGSSMGISLTEASAAGTIWSLPVAGTMTVIVTLGMAELASAYPVAGAQYYWSFMVAREDYKPFAAYLNGWLSILGWWLASASVANFVSSLIIAIVALWLPDYDVQRWQQWLMYVAVIWIAAAFNIFGSGLIPLFNQMQFIVALLTLTSTVITLLVCSRNQYPSAAWVFADTTNSTGWSSDGFAFILSISNAVYSFLGTDCGAHLCEEIQNPGRNVPKVMIWPLAMGFLTAFPFACACMASIIDLDAVLNTASGLPLIEVYYQGTGSAVAASILTSFFVFCAFGCLVGNATTASRTLWAVSRDGALPYSSLWMRVSNRFKTPVNALCLSGTLVSVYGLIFLGSTTAFSAMVSAAIIFLQTSCIAPQAILLYRGRDKVLPPRYFSLGRYGVAVNATAIIWVIFLDIVYCTPTTMPVTVENMNYVSVVSVGLVSFVVVLWLTSKKGVFMGPKIDMAELQERRMAAMRDDGTKSRSEEMRTPHVTGYRQVGAKEHVSKELLKCYKSGWHEVANAEGDFRKAGRPMRTGKIGLRAYLHAINKADTDQCQCGYGRQTVRHILLECRNWCEERRRMWAGKAPWVDIKQVLCSSSMAVSSAKMMLRTGLLEQFRAVPVL</sequence>
<evidence type="ECO:0000256" key="4">
    <source>
        <dbReference type="ARBA" id="ARBA00022989"/>
    </source>
</evidence>
<evidence type="ECO:0008006" key="9">
    <source>
        <dbReference type="Google" id="ProtNLM"/>
    </source>
</evidence>
<dbReference type="RefSeq" id="XP_016256435.1">
    <property type="nucleotide sequence ID" value="XM_016413177.1"/>
</dbReference>
<feature type="transmembrane region" description="Helical" evidence="6">
    <location>
        <begin position="27"/>
        <end position="46"/>
    </location>
</feature>
<comment type="subcellular location">
    <subcellularLocation>
        <location evidence="1">Membrane</location>
        <topology evidence="1">Multi-pass membrane protein</topology>
    </subcellularLocation>
</comment>
<gene>
    <name evidence="7" type="ORF">PV06_11491</name>
</gene>
<dbReference type="OrthoDB" id="2417308at2759"/>
<dbReference type="GeneID" id="27363565"/>
<organism evidence="7 8">
    <name type="scientific">Exophiala oligosperma</name>
    <dbReference type="NCBI Taxonomy" id="215243"/>
    <lineage>
        <taxon>Eukaryota</taxon>
        <taxon>Fungi</taxon>
        <taxon>Dikarya</taxon>
        <taxon>Ascomycota</taxon>
        <taxon>Pezizomycotina</taxon>
        <taxon>Eurotiomycetes</taxon>
        <taxon>Chaetothyriomycetidae</taxon>
        <taxon>Chaetothyriales</taxon>
        <taxon>Herpotrichiellaceae</taxon>
        <taxon>Exophiala</taxon>
    </lineage>
</organism>
<feature type="transmembrane region" description="Helical" evidence="6">
    <location>
        <begin position="466"/>
        <end position="484"/>
    </location>
</feature>
<evidence type="ECO:0000256" key="5">
    <source>
        <dbReference type="ARBA" id="ARBA00023136"/>
    </source>
</evidence>
<feature type="transmembrane region" description="Helical" evidence="6">
    <location>
        <begin position="307"/>
        <end position="331"/>
    </location>
</feature>
<feature type="transmembrane region" description="Helical" evidence="6">
    <location>
        <begin position="263"/>
        <end position="287"/>
    </location>
</feature>
<proteinExistence type="predicted"/>
<dbReference type="AlphaFoldDB" id="A0A0D2DKE8"/>
<dbReference type="VEuPathDB" id="FungiDB:PV06_11491"/>
<keyword evidence="8" id="KW-1185">Reference proteome</keyword>
<evidence type="ECO:0000256" key="3">
    <source>
        <dbReference type="ARBA" id="ARBA00022692"/>
    </source>
</evidence>
<feature type="transmembrane region" description="Helical" evidence="6">
    <location>
        <begin position="58"/>
        <end position="81"/>
    </location>
</feature>
<feature type="transmembrane region" description="Helical" evidence="6">
    <location>
        <begin position="391"/>
        <end position="414"/>
    </location>
</feature>
<protein>
    <recommendedName>
        <fullName evidence="9">Amino acid permease/ SLC12A domain-containing protein</fullName>
    </recommendedName>
</protein>
<feature type="transmembrane region" description="Helical" evidence="6">
    <location>
        <begin position="121"/>
        <end position="144"/>
    </location>
</feature>
<dbReference type="GO" id="GO:0022857">
    <property type="term" value="F:transmembrane transporter activity"/>
    <property type="evidence" value="ECO:0007669"/>
    <property type="project" value="InterPro"/>
</dbReference>
<dbReference type="InterPro" id="IPR002293">
    <property type="entry name" value="AA/rel_permease1"/>
</dbReference>